<keyword evidence="3" id="KW-0472">Membrane</keyword>
<dbReference type="PROSITE" id="PS50004">
    <property type="entry name" value="C2"/>
    <property type="match status" value="2"/>
</dbReference>
<dbReference type="GO" id="GO:0070382">
    <property type="term" value="C:exocytic vesicle"/>
    <property type="evidence" value="ECO:0007669"/>
    <property type="project" value="TreeGrafter"/>
</dbReference>
<comment type="similarity">
    <text evidence="1">Belongs to the synaptotagmin family.</text>
</comment>
<dbReference type="OrthoDB" id="10259057at2759"/>
<comment type="caution">
    <text evidence="5">The sequence shown here is derived from an EMBL/GenBank/DDBJ whole genome shotgun (WGS) entry which is preliminary data.</text>
</comment>
<gene>
    <name evidence="5" type="ORF">HF521_020717</name>
</gene>
<dbReference type="GO" id="GO:0017156">
    <property type="term" value="P:calcium-ion regulated exocytosis"/>
    <property type="evidence" value="ECO:0007669"/>
    <property type="project" value="TreeGrafter"/>
</dbReference>
<evidence type="ECO:0000313" key="5">
    <source>
        <dbReference type="EMBL" id="KAF7705431.1"/>
    </source>
</evidence>
<reference evidence="5" key="1">
    <citation type="submission" date="2020-08" db="EMBL/GenBank/DDBJ databases">
        <title>Chromosome-level assembly of Southern catfish (Silurus meridionalis) provides insights into visual adaptation to the nocturnal and benthic lifestyles.</title>
        <authorList>
            <person name="Zhang Y."/>
            <person name="Wang D."/>
            <person name="Peng Z."/>
        </authorList>
    </citation>
    <scope>NUCLEOTIDE SEQUENCE</scope>
    <source>
        <strain evidence="5">SWU-2019-XX</strain>
        <tissue evidence="5">Muscle</tissue>
    </source>
</reference>
<dbReference type="PANTHER" id="PTHR10024:SF234">
    <property type="entry name" value="SYNAPTOTAGMIN-15-RELATED"/>
    <property type="match status" value="1"/>
</dbReference>
<keyword evidence="3" id="KW-0812">Transmembrane</keyword>
<keyword evidence="6" id="KW-1185">Reference proteome</keyword>
<feature type="transmembrane region" description="Helical" evidence="3">
    <location>
        <begin position="6"/>
        <end position="30"/>
    </location>
</feature>
<dbReference type="PANTHER" id="PTHR10024">
    <property type="entry name" value="SYNAPTOTAGMIN"/>
    <property type="match status" value="1"/>
</dbReference>
<dbReference type="GO" id="GO:0001786">
    <property type="term" value="F:phosphatidylserine binding"/>
    <property type="evidence" value="ECO:0007669"/>
    <property type="project" value="TreeGrafter"/>
</dbReference>
<feature type="domain" description="C2" evidence="4">
    <location>
        <begin position="139"/>
        <end position="259"/>
    </location>
</feature>
<dbReference type="GO" id="GO:0005509">
    <property type="term" value="F:calcium ion binding"/>
    <property type="evidence" value="ECO:0007669"/>
    <property type="project" value="TreeGrafter"/>
</dbReference>
<dbReference type="GO" id="GO:0030276">
    <property type="term" value="F:clathrin binding"/>
    <property type="evidence" value="ECO:0007669"/>
    <property type="project" value="TreeGrafter"/>
</dbReference>
<evidence type="ECO:0000313" key="6">
    <source>
        <dbReference type="Proteomes" id="UP000606274"/>
    </source>
</evidence>
<proteinExistence type="inferred from homology"/>
<organism evidence="5 6">
    <name type="scientific">Silurus meridionalis</name>
    <name type="common">Southern catfish</name>
    <name type="synonym">Silurus soldatovi meridionalis</name>
    <dbReference type="NCBI Taxonomy" id="175797"/>
    <lineage>
        <taxon>Eukaryota</taxon>
        <taxon>Metazoa</taxon>
        <taxon>Chordata</taxon>
        <taxon>Craniata</taxon>
        <taxon>Vertebrata</taxon>
        <taxon>Euteleostomi</taxon>
        <taxon>Actinopterygii</taxon>
        <taxon>Neopterygii</taxon>
        <taxon>Teleostei</taxon>
        <taxon>Ostariophysi</taxon>
        <taxon>Siluriformes</taxon>
        <taxon>Siluridae</taxon>
        <taxon>Silurus</taxon>
    </lineage>
</organism>
<dbReference type="SUPFAM" id="SSF49562">
    <property type="entry name" value="C2 domain (Calcium/lipid-binding domain, CaLB)"/>
    <property type="match status" value="2"/>
</dbReference>
<dbReference type="GO" id="GO:0005544">
    <property type="term" value="F:calcium-dependent phospholipid binding"/>
    <property type="evidence" value="ECO:0007669"/>
    <property type="project" value="TreeGrafter"/>
</dbReference>
<dbReference type="Gene3D" id="2.60.40.150">
    <property type="entry name" value="C2 domain"/>
    <property type="match status" value="2"/>
</dbReference>
<evidence type="ECO:0000256" key="2">
    <source>
        <dbReference type="ARBA" id="ARBA00022737"/>
    </source>
</evidence>
<accession>A0A8T0BE91</accession>
<evidence type="ECO:0000256" key="3">
    <source>
        <dbReference type="SAM" id="Phobius"/>
    </source>
</evidence>
<dbReference type="GO" id="GO:0005886">
    <property type="term" value="C:plasma membrane"/>
    <property type="evidence" value="ECO:0007669"/>
    <property type="project" value="TreeGrafter"/>
</dbReference>
<dbReference type="AlphaFoldDB" id="A0A8T0BE91"/>
<dbReference type="Proteomes" id="UP000606274">
    <property type="component" value="Unassembled WGS sequence"/>
</dbReference>
<evidence type="ECO:0000256" key="1">
    <source>
        <dbReference type="ARBA" id="ARBA00006996"/>
    </source>
</evidence>
<dbReference type="SMART" id="SM00239">
    <property type="entry name" value="C2"/>
    <property type="match status" value="2"/>
</dbReference>
<feature type="domain" description="C2" evidence="4">
    <location>
        <begin position="271"/>
        <end position="398"/>
    </location>
</feature>
<dbReference type="GO" id="GO:0000149">
    <property type="term" value="F:SNARE binding"/>
    <property type="evidence" value="ECO:0007669"/>
    <property type="project" value="TreeGrafter"/>
</dbReference>
<dbReference type="CDD" id="cd08390">
    <property type="entry name" value="C2A_Synaptotagmin-15-17"/>
    <property type="match status" value="1"/>
</dbReference>
<dbReference type="InterPro" id="IPR035892">
    <property type="entry name" value="C2_domain_sf"/>
</dbReference>
<sequence length="426" mass="47679">MADPMIALATGLSAVLLFLLMIGLTVYLLWKRRQDMRRDNQLISTNSVIPPCTPVLQTLQASSYGSAEVPFFLPPSFKSSTHSAMPEGREEEEQWKQHPHLHIQRGSLTIGSWFPLGSLRPDLYQLPEEPSEWAQPSGSTVRLCFAVQYQQEQEQLVVSLLQAANLPAQCQSSATLVKLQLLPSEDRHHRQAKAQSKGCQPQFNDTFVFQVSNNSVDQCTLRMSLYSVDRLKKHHLVGHVLLPLRQDELQEAAGKVLWRDLETDSDLPLSKHGNIQVSLNYNQSLQRLTVVVLRARGLQCPSNAGVSVQVSLQIHTQVVKTKCTPETRGSTPTFNEKLTFRLLPVQLDAACICLEVQQVGHEELAEVPSTRATAPVSLGLVVIGPFMYARGRELEHWNEMISKSQELVKQWHGLGAANNIYNNNQT</sequence>
<keyword evidence="2" id="KW-0677">Repeat</keyword>
<dbReference type="FunFam" id="2.60.40.150:FF:000237">
    <property type="entry name" value="Synaptotagmin 15"/>
    <property type="match status" value="1"/>
</dbReference>
<dbReference type="Pfam" id="PF00168">
    <property type="entry name" value="C2"/>
    <property type="match status" value="2"/>
</dbReference>
<name>A0A8T0BE91_SILME</name>
<keyword evidence="3" id="KW-1133">Transmembrane helix</keyword>
<protein>
    <recommendedName>
        <fullName evidence="4">C2 domain-containing protein</fullName>
    </recommendedName>
</protein>
<dbReference type="EMBL" id="JABFDY010000007">
    <property type="protein sequence ID" value="KAF7705431.1"/>
    <property type="molecule type" value="Genomic_DNA"/>
</dbReference>
<dbReference type="InterPro" id="IPR000008">
    <property type="entry name" value="C2_dom"/>
</dbReference>
<evidence type="ECO:0000259" key="4">
    <source>
        <dbReference type="PROSITE" id="PS50004"/>
    </source>
</evidence>
<dbReference type="InterPro" id="IPR047897">
    <property type="entry name" value="Synaptotagmin-15/17_C2A"/>
</dbReference>